<dbReference type="AlphaFoldDB" id="A0AAD1MSP4"/>
<dbReference type="EMBL" id="AP022586">
    <property type="protein sequence ID" value="BBY14412.1"/>
    <property type="molecule type" value="Genomic_DNA"/>
</dbReference>
<evidence type="ECO:0000313" key="1">
    <source>
        <dbReference type="EMBL" id="BBY14412.1"/>
    </source>
</evidence>
<keyword evidence="2" id="KW-1185">Reference proteome</keyword>
<organism evidence="1 2">
    <name type="scientific">Mycolicibacterium litorale</name>
    <dbReference type="NCBI Taxonomy" id="758802"/>
    <lineage>
        <taxon>Bacteria</taxon>
        <taxon>Bacillati</taxon>
        <taxon>Actinomycetota</taxon>
        <taxon>Actinomycetes</taxon>
        <taxon>Mycobacteriales</taxon>
        <taxon>Mycobacteriaceae</taxon>
        <taxon>Mycolicibacterium</taxon>
    </lineage>
</organism>
<name>A0AAD1MSP4_9MYCO</name>
<reference evidence="1 2" key="1">
    <citation type="journal article" date="2019" name="Emerg. Microbes Infect.">
        <title>Comprehensive subspecies identification of 175 nontuberculous mycobacteria species based on 7547 genomic profiles.</title>
        <authorList>
            <person name="Matsumoto Y."/>
            <person name="Kinjo T."/>
            <person name="Motooka D."/>
            <person name="Nabeya D."/>
            <person name="Jung N."/>
            <person name="Uechi K."/>
            <person name="Horii T."/>
            <person name="Iida T."/>
            <person name="Fujita J."/>
            <person name="Nakamura S."/>
        </authorList>
    </citation>
    <scope>NUCLEOTIDE SEQUENCE [LARGE SCALE GENOMIC DNA]</scope>
    <source>
        <strain evidence="1 2">JCM 17423</strain>
    </source>
</reference>
<sequence>MTRDFIVETVVSVPSTERVTVFWAVTAYPPAKATATSSAATTMRSMGERASCSLFRAVKSCRVPDYWYKRFKKGG</sequence>
<evidence type="ECO:0000313" key="2">
    <source>
        <dbReference type="Proteomes" id="UP000466607"/>
    </source>
</evidence>
<proteinExistence type="predicted"/>
<accession>A0AAD1MSP4</accession>
<dbReference type="Proteomes" id="UP000466607">
    <property type="component" value="Chromosome"/>
</dbReference>
<gene>
    <name evidence="1" type="ORF">MLIT_00040</name>
</gene>
<protein>
    <submittedName>
        <fullName evidence="1">Uncharacterized protein</fullName>
    </submittedName>
</protein>